<dbReference type="Ensembl" id="ENSSMAT00000068627.1">
    <property type="protein sequence ID" value="ENSSMAP00000036794.1"/>
    <property type="gene ID" value="ENSSMAG00000014251.2"/>
</dbReference>
<comment type="cofactor">
    <cofactor evidence="1">
        <name>Zn(2+)</name>
        <dbReference type="ChEBI" id="CHEBI:29105"/>
    </cofactor>
</comment>
<dbReference type="Gene3D" id="3.20.20.70">
    <property type="entry name" value="Aldolase class I"/>
    <property type="match status" value="1"/>
</dbReference>
<gene>
    <name evidence="19" type="primary">alad</name>
</gene>
<evidence type="ECO:0000256" key="6">
    <source>
        <dbReference type="ARBA" id="ARBA00022723"/>
    </source>
</evidence>
<dbReference type="InterPro" id="IPR030656">
    <property type="entry name" value="ALAD_AS"/>
</dbReference>
<dbReference type="PANTHER" id="PTHR11458:SF0">
    <property type="entry name" value="DELTA-AMINOLEVULINIC ACID DEHYDRATASE"/>
    <property type="match status" value="1"/>
</dbReference>
<feature type="binding site" evidence="15">
    <location>
        <position position="270"/>
    </location>
    <ligand>
        <name>5-aminolevulinate</name>
        <dbReference type="ChEBI" id="CHEBI:356416"/>
        <label>2</label>
    </ligand>
</feature>
<dbReference type="InterPro" id="IPR013785">
    <property type="entry name" value="Aldolase_TIM"/>
</dbReference>
<dbReference type="GO" id="GO:0005829">
    <property type="term" value="C:cytosol"/>
    <property type="evidence" value="ECO:0007669"/>
    <property type="project" value="TreeGrafter"/>
</dbReference>
<keyword evidence="8" id="KW-0350">Heme biosynthesis</keyword>
<feature type="binding site" evidence="15">
    <location>
        <position position="212"/>
    </location>
    <ligand>
        <name>5-aminolevulinate</name>
        <dbReference type="ChEBI" id="CHEBI:356416"/>
        <label>1</label>
    </ligand>
</feature>
<feature type="active site" description="Schiff-base intermediate with substrate" evidence="14">
    <location>
        <position position="190"/>
    </location>
</feature>
<comment type="catalytic activity">
    <reaction evidence="13 17">
        <text>2 5-aminolevulinate = porphobilinogen + 2 H2O + H(+)</text>
        <dbReference type="Rhea" id="RHEA:24064"/>
        <dbReference type="ChEBI" id="CHEBI:15377"/>
        <dbReference type="ChEBI" id="CHEBI:15378"/>
        <dbReference type="ChEBI" id="CHEBI:58126"/>
        <dbReference type="ChEBI" id="CHEBI:356416"/>
        <dbReference type="EC" id="4.2.1.24"/>
    </reaction>
</comment>
<protein>
    <recommendedName>
        <fullName evidence="5 17">Delta-aminolevulinic acid dehydratase</fullName>
        <ecNumber evidence="4 17">4.2.1.24</ecNumber>
    </recommendedName>
</protein>
<evidence type="ECO:0000256" key="2">
    <source>
        <dbReference type="ARBA" id="ARBA00004694"/>
    </source>
</evidence>
<evidence type="ECO:0000256" key="15">
    <source>
        <dbReference type="PIRSR" id="PIRSR001415-2"/>
    </source>
</evidence>
<feature type="binding site" evidence="16">
    <location>
        <position position="124"/>
    </location>
    <ligand>
        <name>Zn(2+)</name>
        <dbReference type="ChEBI" id="CHEBI:29105"/>
        <label>1</label>
        <note>catalytic</note>
    </ligand>
</feature>
<dbReference type="GO" id="GO:0008270">
    <property type="term" value="F:zinc ion binding"/>
    <property type="evidence" value="ECO:0007669"/>
    <property type="project" value="TreeGrafter"/>
</dbReference>
<evidence type="ECO:0000256" key="13">
    <source>
        <dbReference type="ARBA" id="ARBA00047651"/>
    </source>
</evidence>
<evidence type="ECO:0000256" key="3">
    <source>
        <dbReference type="ARBA" id="ARBA00008055"/>
    </source>
</evidence>
<dbReference type="PIRSF" id="PIRSF001415">
    <property type="entry name" value="Porphbilin_synth"/>
    <property type="match status" value="1"/>
</dbReference>
<evidence type="ECO:0000256" key="16">
    <source>
        <dbReference type="PIRSR" id="PIRSR001415-4"/>
    </source>
</evidence>
<dbReference type="NCBIfam" id="NF006762">
    <property type="entry name" value="PRK09283.1"/>
    <property type="match status" value="1"/>
</dbReference>
<evidence type="ECO:0000256" key="7">
    <source>
        <dbReference type="ARBA" id="ARBA00022833"/>
    </source>
</evidence>
<evidence type="ECO:0000256" key="8">
    <source>
        <dbReference type="ARBA" id="ARBA00023133"/>
    </source>
</evidence>
<feature type="binding site" evidence="15">
    <location>
        <position position="309"/>
    </location>
    <ligand>
        <name>5-aminolevulinate</name>
        <dbReference type="ChEBI" id="CHEBI:356416"/>
        <label>2</label>
    </ligand>
</feature>
<keyword evidence="6" id="KW-0479">Metal-binding</keyword>
<dbReference type="UniPathway" id="UPA00251">
    <property type="reaction ID" value="UER00318"/>
</dbReference>
<evidence type="ECO:0000256" key="12">
    <source>
        <dbReference type="ARBA" id="ARBA00025861"/>
    </source>
</evidence>
<accession>A0A8D3BP36</accession>
<dbReference type="GO" id="GO:0004655">
    <property type="term" value="F:porphobilinogen synthase activity"/>
    <property type="evidence" value="ECO:0007669"/>
    <property type="project" value="UniProtKB-EC"/>
</dbReference>
<name>A0A8D3BP36_SCOMX</name>
<dbReference type="Proteomes" id="UP000694558">
    <property type="component" value="Chromosome 16"/>
</dbReference>
<dbReference type="PANTHER" id="PTHR11458">
    <property type="entry name" value="DELTA-AMINOLEVULINIC ACID DEHYDRATASE"/>
    <property type="match status" value="1"/>
</dbReference>
<evidence type="ECO:0000313" key="20">
    <source>
        <dbReference type="Proteomes" id="UP000694558"/>
    </source>
</evidence>
<organism evidence="19 20">
    <name type="scientific">Scophthalmus maximus</name>
    <name type="common">Turbot</name>
    <name type="synonym">Psetta maxima</name>
    <dbReference type="NCBI Taxonomy" id="52904"/>
    <lineage>
        <taxon>Eukaryota</taxon>
        <taxon>Metazoa</taxon>
        <taxon>Chordata</taxon>
        <taxon>Craniata</taxon>
        <taxon>Vertebrata</taxon>
        <taxon>Euteleostomi</taxon>
        <taxon>Actinopterygii</taxon>
        <taxon>Neopterygii</taxon>
        <taxon>Teleostei</taxon>
        <taxon>Neoteleostei</taxon>
        <taxon>Acanthomorphata</taxon>
        <taxon>Carangaria</taxon>
        <taxon>Pleuronectiformes</taxon>
        <taxon>Pleuronectoidei</taxon>
        <taxon>Scophthalmidae</taxon>
        <taxon>Scophthalmus</taxon>
    </lineage>
</organism>
<dbReference type="FunFam" id="3.20.20.70:FF:000048">
    <property type="entry name" value="Delta-aminolevulinic acid dehydratase"/>
    <property type="match status" value="1"/>
</dbReference>
<dbReference type="SMART" id="SM01004">
    <property type="entry name" value="ALAD"/>
    <property type="match status" value="1"/>
</dbReference>
<feature type="active site" description="Schiff-base intermediate with substrate" evidence="14">
    <location>
        <position position="243"/>
    </location>
</feature>
<dbReference type="InterPro" id="IPR001731">
    <property type="entry name" value="ALAD"/>
</dbReference>
<evidence type="ECO:0000256" key="4">
    <source>
        <dbReference type="ARBA" id="ARBA00012053"/>
    </source>
</evidence>
<keyword evidence="7" id="KW-0862">Zinc</keyword>
<dbReference type="PROSITE" id="PS00169">
    <property type="entry name" value="D_ALA_DEHYDRATASE"/>
    <property type="match status" value="1"/>
</dbReference>
<dbReference type="EC" id="4.2.1.24" evidence="4 17"/>
<comment type="similarity">
    <text evidence="3 18">Belongs to the ALAD family.</text>
</comment>
<feature type="binding site" evidence="16">
    <location>
        <position position="214"/>
    </location>
    <ligand>
        <name>Zn(2+)</name>
        <dbReference type="ChEBI" id="CHEBI:29105"/>
        <label>2</label>
    </ligand>
</feature>
<reference evidence="19" key="1">
    <citation type="submission" date="2023-05" db="EMBL/GenBank/DDBJ databases">
        <title>High-quality long-read genome of Scophthalmus maximus.</title>
        <authorList>
            <person name="Lien S."/>
            <person name="Martinez P."/>
        </authorList>
    </citation>
    <scope>NUCLEOTIDE SEQUENCE [LARGE SCALE GENOMIC DNA]</scope>
</reference>
<dbReference type="GO" id="GO:0006782">
    <property type="term" value="P:protoporphyrinogen IX biosynthetic process"/>
    <property type="evidence" value="ECO:0007669"/>
    <property type="project" value="UniProtKB-UniPathway"/>
</dbReference>
<evidence type="ECO:0000256" key="11">
    <source>
        <dbReference type="ARBA" id="ARBA00025628"/>
    </source>
</evidence>
<evidence type="ECO:0000313" key="19">
    <source>
        <dbReference type="Ensembl" id="ENSSMAP00000036794.1"/>
    </source>
</evidence>
<dbReference type="PRINTS" id="PR00144">
    <property type="entry name" value="DALDHYDRTASE"/>
</dbReference>
<reference evidence="19" key="2">
    <citation type="submission" date="2025-08" db="UniProtKB">
        <authorList>
            <consortium name="Ensembl"/>
        </authorList>
    </citation>
    <scope>IDENTIFICATION</scope>
</reference>
<sequence>MTTPAESIIHSGYFHPTLRSWQTCAADLRPDNLIYPIFVTDSADAVEPIGSLPGQARYGVNKLEGMLRPLVENGLKCVLVFGVPAKIEKDDRGSGADTDDTPAVLAVKKIRSLFPELLVACDVCLCPYTSHGHCGQCPLRSFTSRVFCTKSSCHIIAPSDMMDGRVRAIKQALISGGLGNKVSVLSYSAKFASCYYGPFRDAAQSKPAFGDRRCYQLPAGARGLAIRAVERDVREGADMLMVKPGLPYLDIVREVKDKFPNHPLAVYNVSGEFAMIWHGAQAGAFDLRAAVMEAMTGFRRAGADIIITYYTPQLLTWLKE</sequence>
<comment type="subunit">
    <text evidence="12">Homooctamer; active form. Homohexamer; low activity form.</text>
</comment>
<feature type="binding site" evidence="16">
    <location>
        <position position="126"/>
    </location>
    <ligand>
        <name>Zn(2+)</name>
        <dbReference type="ChEBI" id="CHEBI:29105"/>
        <label>1</label>
        <note>catalytic</note>
    </ligand>
</feature>
<feature type="binding site" evidence="16">
    <location>
        <position position="133"/>
    </location>
    <ligand>
        <name>Zn(2+)</name>
        <dbReference type="ChEBI" id="CHEBI:29105"/>
        <label>2</label>
    </ligand>
</feature>
<dbReference type="SUPFAM" id="SSF51569">
    <property type="entry name" value="Aldolase"/>
    <property type="match status" value="1"/>
</dbReference>
<evidence type="ECO:0000256" key="18">
    <source>
        <dbReference type="RuleBase" id="RU004161"/>
    </source>
</evidence>
<dbReference type="AlphaFoldDB" id="A0A8D3BP36"/>
<dbReference type="GeneTree" id="ENSGT00390000006998"/>
<feature type="binding site" evidence="16">
    <location>
        <position position="134"/>
    </location>
    <ligand>
        <name>Zn(2+)</name>
        <dbReference type="ChEBI" id="CHEBI:29105"/>
        <label>1</label>
        <note>catalytic</note>
    </ligand>
</feature>
<evidence type="ECO:0000256" key="10">
    <source>
        <dbReference type="ARBA" id="ARBA00023244"/>
    </source>
</evidence>
<evidence type="ECO:0000256" key="1">
    <source>
        <dbReference type="ARBA" id="ARBA00001947"/>
    </source>
</evidence>
<feature type="binding site" evidence="15">
    <location>
        <position position="200"/>
    </location>
    <ligand>
        <name>5-aminolevulinate</name>
        <dbReference type="ChEBI" id="CHEBI:356416"/>
        <label>1</label>
    </ligand>
</feature>
<dbReference type="Pfam" id="PF00490">
    <property type="entry name" value="ALAD"/>
    <property type="match status" value="1"/>
</dbReference>
<evidence type="ECO:0000256" key="9">
    <source>
        <dbReference type="ARBA" id="ARBA00023239"/>
    </source>
</evidence>
<keyword evidence="9 17" id="KW-0456">Lyase</keyword>
<evidence type="ECO:0000256" key="14">
    <source>
        <dbReference type="PIRSR" id="PIRSR001415-1"/>
    </source>
</evidence>
<evidence type="ECO:0000256" key="5">
    <source>
        <dbReference type="ARBA" id="ARBA00020771"/>
    </source>
</evidence>
<comment type="pathway">
    <text evidence="2">Porphyrin-containing compound metabolism; protoporphyrin-IX biosynthesis; coproporphyrinogen-III from 5-aminolevulinate: step 1/4.</text>
</comment>
<proteinExistence type="inferred from homology"/>
<keyword evidence="10 17" id="KW-0627">Porphyrin biosynthesis</keyword>
<evidence type="ECO:0000256" key="17">
    <source>
        <dbReference type="RuleBase" id="RU000515"/>
    </source>
</evidence>
<comment type="function">
    <text evidence="11">Catalyzes an early step in the biosynthesis of tetrapyrroles. Binds two molecules of 5-aminolevulinate per subunit, each at a distinct site, and catalyzes their condensation to form porphobilinogen.</text>
</comment>